<dbReference type="EMBL" id="MNPJ01000009">
    <property type="protein sequence ID" value="OQS55444.1"/>
    <property type="molecule type" value="Genomic_DNA"/>
</dbReference>
<keyword evidence="2" id="KW-1185">Reference proteome</keyword>
<name>A0A1W0E852_9MICR</name>
<dbReference type="VEuPathDB" id="MicrosporidiaDB:EHP00_1934"/>
<gene>
    <name evidence="1" type="ORF">EHP00_1934</name>
</gene>
<sequence>MNENNIRNTIVSEAIIAIKIKPSFFFKSSNIFKVKVPSLRIVLSFCKISLSSSDPNFFRVKHFIIL</sequence>
<dbReference type="AlphaFoldDB" id="A0A1W0E852"/>
<comment type="caution">
    <text evidence="1">The sequence shown here is derived from an EMBL/GenBank/DDBJ whole genome shotgun (WGS) entry which is preliminary data.</text>
</comment>
<organism evidence="1 2">
    <name type="scientific">Ecytonucleospora hepatopenaei</name>
    <dbReference type="NCBI Taxonomy" id="646526"/>
    <lineage>
        <taxon>Eukaryota</taxon>
        <taxon>Fungi</taxon>
        <taxon>Fungi incertae sedis</taxon>
        <taxon>Microsporidia</taxon>
        <taxon>Enterocytozoonidae</taxon>
        <taxon>Ecytonucleospora</taxon>
    </lineage>
</organism>
<reference evidence="1 2" key="1">
    <citation type="journal article" date="2017" name="Environ. Microbiol.">
        <title>Decay of the glycolytic pathway and adaptation to intranuclear parasitism within Enterocytozoonidae microsporidia.</title>
        <authorList>
            <person name="Wiredu Boakye D."/>
            <person name="Jaroenlak P."/>
            <person name="Prachumwat A."/>
            <person name="Williams T.A."/>
            <person name="Bateman K.S."/>
            <person name="Itsathitphaisarn O."/>
            <person name="Sritunyalucksana K."/>
            <person name="Paszkiewicz K.H."/>
            <person name="Moore K.A."/>
            <person name="Stentiford G.D."/>
            <person name="Williams B.A."/>
        </authorList>
    </citation>
    <scope>NUCLEOTIDE SEQUENCE [LARGE SCALE GENOMIC DNA]</scope>
    <source>
        <strain evidence="1 2">TH1</strain>
    </source>
</reference>
<accession>A0A1W0E852</accession>
<proteinExistence type="predicted"/>
<evidence type="ECO:0000313" key="1">
    <source>
        <dbReference type="EMBL" id="OQS55444.1"/>
    </source>
</evidence>
<evidence type="ECO:0000313" key="2">
    <source>
        <dbReference type="Proteomes" id="UP000192758"/>
    </source>
</evidence>
<dbReference type="Proteomes" id="UP000192758">
    <property type="component" value="Unassembled WGS sequence"/>
</dbReference>
<protein>
    <submittedName>
        <fullName evidence="1">Uncharacterized protein</fullName>
    </submittedName>
</protein>